<dbReference type="Proteomes" id="UP000190285">
    <property type="component" value="Unassembled WGS sequence"/>
</dbReference>
<sequence>MKKRIDIAAGRVDGDLVLKNAKIVDVFSEEIIEGDIAISDGRIAGIGEYAGKEEIDLNGKYVAPGLIDGHVHIESSMVTPSQFAKAIVPHGTTTIIADPHEIANVCGLDGIEYILEGSRDIPLDVFVMLPSCVPATDFENSGAELCATELEKMINSDRVLGLGELMDYPGVIGGHKGVVEKIKMAGDKLKDGHGPGIAGKELNAYVSAGIKTEHECTTVEEMQDRIRLGMYILIREGSAARNLEALVKGITRANLRRTLFCTDDRHPEDILNDGHIDNNIRLAIRNGIKPIAAIKIASLNAAECYRLYDRGAIVPGYLADLIVIDDMESFNIEKVFKEGKLVAKDSKALFEVKVKNNSKVIDTVKLSEVNKDMLKIKLESDIVNVMRLSAHSLVTKKVIRKVDTEGGYFKYNDMLDILKLVVIERHNRTGNIGLGLVENFNLRSGAIASTVAHDSHNLITAGDNDEDILLAIKEIDEIGGGITICSKGKVLKSLPLPIAGLMSDKALDEVSAELKEMLKIAYDMGVNKDIDPFMTLAFLALPVIPELKLTDVGLFDVTKFDFIDLSVKSE</sequence>
<name>A0A1T5JTP8_9FIRM</name>
<dbReference type="Pfam" id="PF01979">
    <property type="entry name" value="Amidohydro_1"/>
    <property type="match status" value="1"/>
</dbReference>
<proteinExistence type="inferred from homology"/>
<feature type="domain" description="Amidohydrolase-related" evidence="9">
    <location>
        <begin position="61"/>
        <end position="342"/>
    </location>
</feature>
<evidence type="ECO:0000256" key="1">
    <source>
        <dbReference type="ARBA" id="ARBA00001936"/>
    </source>
</evidence>
<accession>A0A1T5JTP8</accession>
<evidence type="ECO:0000259" key="9">
    <source>
        <dbReference type="Pfam" id="PF01979"/>
    </source>
</evidence>
<dbReference type="InterPro" id="IPR032466">
    <property type="entry name" value="Metal_Hydrolase"/>
</dbReference>
<feature type="domain" description="Adenine deaminase C-terminal" evidence="10">
    <location>
        <begin position="393"/>
        <end position="560"/>
    </location>
</feature>
<evidence type="ECO:0000256" key="5">
    <source>
        <dbReference type="ARBA" id="ARBA00023211"/>
    </source>
</evidence>
<dbReference type="AlphaFoldDB" id="A0A1T5JTP8"/>
<comment type="cofactor">
    <cofactor evidence="1 8">
        <name>Mn(2+)</name>
        <dbReference type="ChEBI" id="CHEBI:29035"/>
    </cofactor>
</comment>
<dbReference type="SUPFAM" id="SSF51556">
    <property type="entry name" value="Metallo-dependent hydrolases"/>
    <property type="match status" value="1"/>
</dbReference>
<dbReference type="NCBIfam" id="TIGR01178">
    <property type="entry name" value="ade"/>
    <property type="match status" value="1"/>
</dbReference>
<dbReference type="HAMAP" id="MF_01518">
    <property type="entry name" value="Adenine_deamin"/>
    <property type="match status" value="1"/>
</dbReference>
<dbReference type="Gene3D" id="3.20.20.140">
    <property type="entry name" value="Metal-dependent hydrolases"/>
    <property type="match status" value="1"/>
</dbReference>
<dbReference type="STRING" id="36842.SAMN02194393_01337"/>
<dbReference type="InterPro" id="IPR006679">
    <property type="entry name" value="Adenine_deam"/>
</dbReference>
<dbReference type="Pfam" id="PF13382">
    <property type="entry name" value="Adenine_deam_C"/>
    <property type="match status" value="1"/>
</dbReference>
<evidence type="ECO:0000313" key="11">
    <source>
        <dbReference type="EMBL" id="SKC54872.1"/>
    </source>
</evidence>
<dbReference type="InterPro" id="IPR011059">
    <property type="entry name" value="Metal-dep_hydrolase_composite"/>
</dbReference>
<dbReference type="PANTHER" id="PTHR11113">
    <property type="entry name" value="N-ACETYLGLUCOSAMINE-6-PHOSPHATE DEACETYLASE"/>
    <property type="match status" value="1"/>
</dbReference>
<dbReference type="GO" id="GO:0000034">
    <property type="term" value="F:adenine deaminase activity"/>
    <property type="evidence" value="ECO:0007669"/>
    <property type="project" value="UniProtKB-UniRule"/>
</dbReference>
<comment type="catalytic activity">
    <reaction evidence="6 8">
        <text>adenine + H2O + H(+) = hypoxanthine + NH4(+)</text>
        <dbReference type="Rhea" id="RHEA:23688"/>
        <dbReference type="ChEBI" id="CHEBI:15377"/>
        <dbReference type="ChEBI" id="CHEBI:15378"/>
        <dbReference type="ChEBI" id="CHEBI:16708"/>
        <dbReference type="ChEBI" id="CHEBI:17368"/>
        <dbReference type="ChEBI" id="CHEBI:28938"/>
        <dbReference type="EC" id="3.5.4.2"/>
    </reaction>
</comment>
<evidence type="ECO:0000259" key="10">
    <source>
        <dbReference type="Pfam" id="PF13382"/>
    </source>
</evidence>
<dbReference type="PANTHER" id="PTHR11113:SF2">
    <property type="entry name" value="ADENINE DEAMINASE"/>
    <property type="match status" value="1"/>
</dbReference>
<organism evidence="11 12">
    <name type="scientific">Maledivibacter halophilus</name>
    <dbReference type="NCBI Taxonomy" id="36842"/>
    <lineage>
        <taxon>Bacteria</taxon>
        <taxon>Bacillati</taxon>
        <taxon>Bacillota</taxon>
        <taxon>Clostridia</taxon>
        <taxon>Peptostreptococcales</taxon>
        <taxon>Caminicellaceae</taxon>
        <taxon>Maledivibacter</taxon>
    </lineage>
</organism>
<evidence type="ECO:0000256" key="7">
    <source>
        <dbReference type="ARBA" id="ARBA00069718"/>
    </source>
</evidence>
<dbReference type="EC" id="3.5.4.2" evidence="3 8"/>
<comment type="similarity">
    <text evidence="2 8">Belongs to the metallo-dependent hydrolases superfamily. Adenine deaminase family.</text>
</comment>
<dbReference type="InterPro" id="IPR026912">
    <property type="entry name" value="Adenine_deam_C"/>
</dbReference>
<evidence type="ECO:0000256" key="3">
    <source>
        <dbReference type="ARBA" id="ARBA00012782"/>
    </source>
</evidence>
<evidence type="ECO:0000256" key="2">
    <source>
        <dbReference type="ARBA" id="ARBA00006773"/>
    </source>
</evidence>
<reference evidence="12" key="1">
    <citation type="submission" date="2017-02" db="EMBL/GenBank/DDBJ databases">
        <authorList>
            <person name="Varghese N."/>
            <person name="Submissions S."/>
        </authorList>
    </citation>
    <scope>NUCLEOTIDE SEQUENCE [LARGE SCALE GENOMIC DNA]</scope>
    <source>
        <strain evidence="12">M1</strain>
    </source>
</reference>
<keyword evidence="4 8" id="KW-0378">Hydrolase</keyword>
<evidence type="ECO:0000256" key="6">
    <source>
        <dbReference type="ARBA" id="ARBA00047720"/>
    </source>
</evidence>
<keyword evidence="5 8" id="KW-0464">Manganese</keyword>
<dbReference type="SUPFAM" id="SSF51338">
    <property type="entry name" value="Composite domain of metallo-dependent hydrolases"/>
    <property type="match status" value="1"/>
</dbReference>
<dbReference type="RefSeq" id="WP_079490323.1">
    <property type="nucleotide sequence ID" value="NZ_FUZT01000003.1"/>
</dbReference>
<dbReference type="CDD" id="cd01295">
    <property type="entry name" value="AdeC"/>
    <property type="match status" value="1"/>
</dbReference>
<keyword evidence="12" id="KW-1185">Reference proteome</keyword>
<dbReference type="Gene3D" id="2.30.40.10">
    <property type="entry name" value="Urease, subunit C, domain 1"/>
    <property type="match status" value="1"/>
</dbReference>
<protein>
    <recommendedName>
        <fullName evidence="7 8">Adenine deaminase</fullName>
        <shortName evidence="8">Adenase</shortName>
        <shortName evidence="8">Adenine aminase</shortName>
        <ecNumber evidence="3 8">3.5.4.2</ecNumber>
    </recommendedName>
</protein>
<evidence type="ECO:0000313" key="12">
    <source>
        <dbReference type="Proteomes" id="UP000190285"/>
    </source>
</evidence>
<gene>
    <name evidence="8" type="primary">ade</name>
    <name evidence="11" type="ORF">SAMN02194393_01337</name>
</gene>
<evidence type="ECO:0000256" key="8">
    <source>
        <dbReference type="HAMAP-Rule" id="MF_01518"/>
    </source>
</evidence>
<dbReference type="InterPro" id="IPR006680">
    <property type="entry name" value="Amidohydro-rel"/>
</dbReference>
<dbReference type="FunFam" id="3.20.20.140:FF:000016">
    <property type="entry name" value="Adenine deaminase"/>
    <property type="match status" value="1"/>
</dbReference>
<dbReference type="OrthoDB" id="9775607at2"/>
<dbReference type="EMBL" id="FUZT01000003">
    <property type="protein sequence ID" value="SKC54872.1"/>
    <property type="molecule type" value="Genomic_DNA"/>
</dbReference>
<dbReference type="GO" id="GO:0006146">
    <property type="term" value="P:adenine catabolic process"/>
    <property type="evidence" value="ECO:0007669"/>
    <property type="project" value="InterPro"/>
</dbReference>
<evidence type="ECO:0000256" key="4">
    <source>
        <dbReference type="ARBA" id="ARBA00022801"/>
    </source>
</evidence>